<organism evidence="2 3">
    <name type="scientific">Kibdelosporangium aridum</name>
    <dbReference type="NCBI Taxonomy" id="2030"/>
    <lineage>
        <taxon>Bacteria</taxon>
        <taxon>Bacillati</taxon>
        <taxon>Actinomycetota</taxon>
        <taxon>Actinomycetes</taxon>
        <taxon>Pseudonocardiales</taxon>
        <taxon>Pseudonocardiaceae</taxon>
        <taxon>Kibdelosporangium</taxon>
    </lineage>
</organism>
<name>A0A1Y5X031_KIBAR</name>
<dbReference type="RefSeq" id="WP_084424826.1">
    <property type="nucleotide sequence ID" value="NZ_FWXV01000001.1"/>
</dbReference>
<dbReference type="AlphaFoldDB" id="A0A1Y5X031"/>
<dbReference type="EMBL" id="FWXV01000001">
    <property type="protein sequence ID" value="SMC62157.1"/>
    <property type="molecule type" value="Genomic_DNA"/>
</dbReference>
<dbReference type="OrthoDB" id="3541066at2"/>
<evidence type="ECO:0000313" key="2">
    <source>
        <dbReference type="EMBL" id="SMC62157.1"/>
    </source>
</evidence>
<accession>A0A1Y5X031</accession>
<feature type="chain" id="PRO_5012350902" evidence="1">
    <location>
        <begin position="31"/>
        <end position="134"/>
    </location>
</feature>
<protein>
    <submittedName>
        <fullName evidence="2">Uncharacterized protein</fullName>
    </submittedName>
</protein>
<proteinExistence type="predicted"/>
<evidence type="ECO:0000256" key="1">
    <source>
        <dbReference type="SAM" id="SignalP"/>
    </source>
</evidence>
<gene>
    <name evidence="2" type="ORF">SAMN05661093_00976</name>
</gene>
<evidence type="ECO:0000313" key="3">
    <source>
        <dbReference type="Proteomes" id="UP000192674"/>
    </source>
</evidence>
<reference evidence="2 3" key="1">
    <citation type="submission" date="2017-04" db="EMBL/GenBank/DDBJ databases">
        <authorList>
            <person name="Afonso C.L."/>
            <person name="Miller P.J."/>
            <person name="Scott M.A."/>
            <person name="Spackman E."/>
            <person name="Goraichik I."/>
            <person name="Dimitrov K.M."/>
            <person name="Suarez D.L."/>
            <person name="Swayne D.E."/>
        </authorList>
    </citation>
    <scope>NUCLEOTIDE SEQUENCE [LARGE SCALE GENOMIC DNA]</scope>
    <source>
        <strain evidence="2 3">DSM 43828</strain>
    </source>
</reference>
<keyword evidence="1" id="KW-0732">Signal</keyword>
<feature type="signal peptide" evidence="1">
    <location>
        <begin position="1"/>
        <end position="30"/>
    </location>
</feature>
<sequence length="134" mass="14731">MLKHWARRLTVVTFSGLLGFSLLTALPAHATLGDVLNRLPSNYVVKVAEFGMGTQSCRLATTTVRCAHWWLPSGQSDDQIRPGMDTDAFMVEREVLVIRAGLARRVPAFEYTQIGDLANVECRVDGGPVCIISQ</sequence>
<dbReference type="Proteomes" id="UP000192674">
    <property type="component" value="Unassembled WGS sequence"/>
</dbReference>
<keyword evidence="3" id="KW-1185">Reference proteome</keyword>